<protein>
    <submittedName>
        <fullName evidence="1">Uncharacterized protein</fullName>
    </submittedName>
</protein>
<dbReference type="Proteomes" id="UP000484381">
    <property type="component" value="Unassembled WGS sequence"/>
</dbReference>
<dbReference type="EMBL" id="WHNP01000011">
    <property type="protein sequence ID" value="MPW18015.1"/>
    <property type="molecule type" value="Genomic_DNA"/>
</dbReference>
<name>A0A7X1TG30_9BURK</name>
<comment type="caution">
    <text evidence="1">The sequence shown here is derived from an EMBL/GenBank/DDBJ whole genome shotgun (WGS) entry which is preliminary data.</text>
</comment>
<keyword evidence="2" id="KW-1185">Reference proteome</keyword>
<evidence type="ECO:0000313" key="2">
    <source>
        <dbReference type="Proteomes" id="UP000484381"/>
    </source>
</evidence>
<proteinExistence type="predicted"/>
<evidence type="ECO:0000313" key="1">
    <source>
        <dbReference type="EMBL" id="MPW18015.1"/>
    </source>
</evidence>
<gene>
    <name evidence="1" type="ORF">GCT13_13970</name>
</gene>
<accession>A0A7X1TG30</accession>
<dbReference type="AlphaFoldDB" id="A0A7X1TG30"/>
<organism evidence="1 2">
    <name type="scientific">Paraburkholderia franconis</name>
    <dbReference type="NCBI Taxonomy" id="2654983"/>
    <lineage>
        <taxon>Bacteria</taxon>
        <taxon>Pseudomonadati</taxon>
        <taxon>Pseudomonadota</taxon>
        <taxon>Betaproteobacteria</taxon>
        <taxon>Burkholderiales</taxon>
        <taxon>Burkholderiaceae</taxon>
        <taxon>Paraburkholderia</taxon>
    </lineage>
</organism>
<reference evidence="1 2" key="1">
    <citation type="submission" date="2019-10" db="EMBL/GenBank/DDBJ databases">
        <title>Paraburkholderia sp. isolated from nodules of Mimosa pudica from Brazilian Atlantic Forest soils.</title>
        <authorList>
            <person name="Paulitsch F."/>
            <person name="Hungria M."/>
            <person name="Dall'Agnol R."/>
        </authorList>
    </citation>
    <scope>NUCLEOTIDE SEQUENCE [LARGE SCALE GENOMIC DNA]</scope>
    <source>
        <strain evidence="1 2">CNPSo 3157</strain>
    </source>
</reference>
<sequence length="95" mass="10833">MKRSDTRNLVEDVGKECDAMAALALYDHSIQCGHRKIALLRYMDARDLAAPLTERHHAYARTVAESLGMGAMESIARQAVERSRQRRYAVTNRMR</sequence>